<feature type="signal peptide" evidence="1">
    <location>
        <begin position="1"/>
        <end position="17"/>
    </location>
</feature>
<dbReference type="AlphaFoldDB" id="A0A937XGT1"/>
<dbReference type="CDD" id="cd15482">
    <property type="entry name" value="Sialidase_non-viral"/>
    <property type="match status" value="1"/>
</dbReference>
<feature type="chain" id="PRO_5037037027" description="FlgD/Vpr Ig-like domain-containing protein" evidence="1">
    <location>
        <begin position="18"/>
        <end position="587"/>
    </location>
</feature>
<protein>
    <recommendedName>
        <fullName evidence="2">FlgD/Vpr Ig-like domain-containing protein</fullName>
    </recommendedName>
</protein>
<dbReference type="InterPro" id="IPR036278">
    <property type="entry name" value="Sialidase_sf"/>
</dbReference>
<gene>
    <name evidence="3" type="ORF">FJY68_03005</name>
</gene>
<dbReference type="Pfam" id="PF13860">
    <property type="entry name" value="FlgD_ig"/>
    <property type="match status" value="1"/>
</dbReference>
<evidence type="ECO:0000256" key="1">
    <source>
        <dbReference type="SAM" id="SignalP"/>
    </source>
</evidence>
<dbReference type="Proteomes" id="UP000779900">
    <property type="component" value="Unassembled WGS sequence"/>
</dbReference>
<dbReference type="SUPFAM" id="SSF50939">
    <property type="entry name" value="Sialidases"/>
    <property type="match status" value="1"/>
</dbReference>
<keyword evidence="1" id="KW-0732">Signal</keyword>
<reference evidence="3" key="1">
    <citation type="submission" date="2019-03" db="EMBL/GenBank/DDBJ databases">
        <title>Lake Tanganyika Metagenome-Assembled Genomes (MAGs).</title>
        <authorList>
            <person name="Tran P."/>
        </authorList>
    </citation>
    <scope>NUCLEOTIDE SEQUENCE</scope>
    <source>
        <strain evidence="3">K_DeepCast_150m_m2_040</strain>
    </source>
</reference>
<dbReference type="EMBL" id="VGIR01000011">
    <property type="protein sequence ID" value="MBM3330805.1"/>
    <property type="molecule type" value="Genomic_DNA"/>
</dbReference>
<feature type="domain" description="FlgD/Vpr Ig-like" evidence="2">
    <location>
        <begin position="523"/>
        <end position="569"/>
    </location>
</feature>
<comment type="caution">
    <text evidence="3">The sequence shown here is derived from an EMBL/GenBank/DDBJ whole genome shotgun (WGS) entry which is preliminary data.</text>
</comment>
<dbReference type="Gene3D" id="2.60.40.4070">
    <property type="match status" value="1"/>
</dbReference>
<evidence type="ECO:0000313" key="3">
    <source>
        <dbReference type="EMBL" id="MBM3330805.1"/>
    </source>
</evidence>
<proteinExistence type="predicted"/>
<name>A0A937XGT1_UNCW3</name>
<sequence length="587" mass="64410">MRSIVGLMLLAPALALAVSLQPVTVLPDDGKVLPSGPQAGSGPRHEARFTIGTVDTVGGTTYDWGANGPALRMLTQTPGKGIHVLWMYSTDQSNTTFPDRNMRYNFYDYTAGAWNWSDVDFMQSGVNAYSIRTGYGRIDTDTNGVAVISAHHSTGSGTMDFAPLFARDADVGAGIFEYVYGESTALNYCEWPWIAVSNNGAYQLAVIDANNQDNLLRSRSTDWSTWETPASVPAPQPEPNFPTHNITTSGVSGSNKVCITWVSTPASGYAQNPGFYVESYDAGGVWEMPVDLGFPPAFTPGSESLPSYHLTSLFPLYDRQDRLHIVGNVSPYVRDTNWILPGEIWHWCESNPDTWNRIHIASPESLNAAVGYNVMICARPSLGEDDRGNLFVAWEEFDGVNVEQTTSRVRADIWYSFSEDNGVTWAPGTKITDGGDVSYRFPSILHPIGDTVMVQYLIDQVAGFLLYNEGPGTDNPIVIQKWQNPSGIQGPNVIPPRQMEVAVGPNPFRRSTRLAYSVPRRGNVSLDVFDAAGRIVRTLAGGRSDPGRFSAVWDGRSQTGALVPEGVYLYRYEFDGRHLTGKLMVTR</sequence>
<dbReference type="InterPro" id="IPR025965">
    <property type="entry name" value="FlgD/Vpr_Ig-like"/>
</dbReference>
<evidence type="ECO:0000313" key="4">
    <source>
        <dbReference type="Proteomes" id="UP000779900"/>
    </source>
</evidence>
<organism evidence="3 4">
    <name type="scientific">candidate division WOR-3 bacterium</name>
    <dbReference type="NCBI Taxonomy" id="2052148"/>
    <lineage>
        <taxon>Bacteria</taxon>
        <taxon>Bacteria division WOR-3</taxon>
    </lineage>
</organism>
<evidence type="ECO:0000259" key="2">
    <source>
        <dbReference type="Pfam" id="PF13860"/>
    </source>
</evidence>
<accession>A0A937XGT1</accession>